<proteinExistence type="predicted"/>
<dbReference type="EMBL" id="UINC01166878">
    <property type="protein sequence ID" value="SVD69064.1"/>
    <property type="molecule type" value="Genomic_DNA"/>
</dbReference>
<feature type="compositionally biased region" description="Low complexity" evidence="1">
    <location>
        <begin position="189"/>
        <end position="205"/>
    </location>
</feature>
<gene>
    <name evidence="2" type="ORF">METZ01_LOCUS421918</name>
</gene>
<protein>
    <submittedName>
        <fullName evidence="2">Uncharacterized protein</fullName>
    </submittedName>
</protein>
<feature type="region of interest" description="Disordered" evidence="1">
    <location>
        <begin position="1"/>
        <end position="38"/>
    </location>
</feature>
<name>A0A382XDX6_9ZZZZ</name>
<feature type="non-terminal residue" evidence="2">
    <location>
        <position position="222"/>
    </location>
</feature>
<organism evidence="2">
    <name type="scientific">marine metagenome</name>
    <dbReference type="NCBI Taxonomy" id="408172"/>
    <lineage>
        <taxon>unclassified sequences</taxon>
        <taxon>metagenomes</taxon>
        <taxon>ecological metagenomes</taxon>
    </lineage>
</organism>
<dbReference type="AlphaFoldDB" id="A0A382XDX6"/>
<reference evidence="2" key="1">
    <citation type="submission" date="2018-05" db="EMBL/GenBank/DDBJ databases">
        <authorList>
            <person name="Lanie J.A."/>
            <person name="Ng W.-L."/>
            <person name="Kazmierczak K.M."/>
            <person name="Andrzejewski T.M."/>
            <person name="Davidsen T.M."/>
            <person name="Wayne K.J."/>
            <person name="Tettelin H."/>
            <person name="Glass J.I."/>
            <person name="Rusch D."/>
            <person name="Podicherti R."/>
            <person name="Tsui H.-C.T."/>
            <person name="Winkler M.E."/>
        </authorList>
    </citation>
    <scope>NUCLEOTIDE SEQUENCE</scope>
</reference>
<accession>A0A382XDX6</accession>
<sequence length="222" mass="24812">MTEQGVTAGLESSSDKENDTVTGTELNEKETIQEERNFSQTDVDKIVQARLEKYKKRFSDIDLNEYKTLKSAEDERELEAMKKREEFDQVLGTQKAKYEEELNTLRTELTTMKVDGTLLAAAGNRNAVNPEQVSQLLRNQVGLDETGRPVVYSADKQVVYDPDTSEPKTLESLVNEFLDENTHFVRSGARGVVSSGSQGSDLSIGNNNVADLDMNKPADRKI</sequence>
<evidence type="ECO:0000313" key="2">
    <source>
        <dbReference type="EMBL" id="SVD69064.1"/>
    </source>
</evidence>
<feature type="region of interest" description="Disordered" evidence="1">
    <location>
        <begin position="189"/>
        <end position="222"/>
    </location>
</feature>
<feature type="compositionally biased region" description="Basic and acidic residues" evidence="1">
    <location>
        <begin position="213"/>
        <end position="222"/>
    </location>
</feature>
<evidence type="ECO:0000256" key="1">
    <source>
        <dbReference type="SAM" id="MobiDB-lite"/>
    </source>
</evidence>
<feature type="compositionally biased region" description="Basic and acidic residues" evidence="1">
    <location>
        <begin position="26"/>
        <end position="38"/>
    </location>
</feature>